<dbReference type="EMBL" id="SZYE01000008">
    <property type="protein sequence ID" value="TKR27031.1"/>
    <property type="molecule type" value="Genomic_DNA"/>
</dbReference>
<feature type="transmembrane region" description="Helical" evidence="1">
    <location>
        <begin position="47"/>
        <end position="65"/>
    </location>
</feature>
<keyword evidence="1" id="KW-1133">Transmembrane helix</keyword>
<protein>
    <submittedName>
        <fullName evidence="2">Uncharacterized protein</fullName>
    </submittedName>
</protein>
<feature type="transmembrane region" description="Helical" evidence="1">
    <location>
        <begin position="21"/>
        <end position="41"/>
    </location>
</feature>
<evidence type="ECO:0000313" key="2">
    <source>
        <dbReference type="EMBL" id="TKR27031.1"/>
    </source>
</evidence>
<dbReference type="AlphaFoldDB" id="A0A7Z8NQJ1"/>
<dbReference type="Proteomes" id="UP000308121">
    <property type="component" value="Unassembled WGS sequence"/>
</dbReference>
<comment type="caution">
    <text evidence="2">The sequence shown here is derived from an EMBL/GenBank/DDBJ whole genome shotgun (WGS) entry which is preliminary data.</text>
</comment>
<name>A0A7Z8NQJ1_9CELL</name>
<reference evidence="2 3" key="1">
    <citation type="submission" date="2019-05" db="EMBL/GenBank/DDBJ databases">
        <title>Genome sequence of Cellulomonas hominis strain CS1.</title>
        <authorList>
            <person name="Belmont J."/>
            <person name="Maclea K.S."/>
        </authorList>
    </citation>
    <scope>NUCLEOTIDE SEQUENCE [LARGE SCALE GENOMIC DNA]</scope>
    <source>
        <strain evidence="2 3">CS1</strain>
    </source>
</reference>
<accession>A0A7Z8NQJ1</accession>
<evidence type="ECO:0000256" key="1">
    <source>
        <dbReference type="SAM" id="Phobius"/>
    </source>
</evidence>
<evidence type="ECO:0000313" key="3">
    <source>
        <dbReference type="Proteomes" id="UP000308121"/>
    </source>
</evidence>
<keyword evidence="1" id="KW-0472">Membrane</keyword>
<sequence length="84" mass="8756">MSSDDDQYVEIWGDRVSMRDLVLALAVTAIVTAAAVVIGRALGSSEFFWGLGGSVVGFAAAVVLVRPKRDVRIVADAEAGPPPV</sequence>
<dbReference type="RefSeq" id="WP_154728129.1">
    <property type="nucleotide sequence ID" value="NZ_SZYE01000008.1"/>
</dbReference>
<keyword evidence="1" id="KW-0812">Transmembrane</keyword>
<proteinExistence type="predicted"/>
<gene>
    <name evidence="2" type="ORF">FA014_02495</name>
</gene>
<organism evidence="2 3">
    <name type="scientific">Cellulomonas hominis</name>
    <dbReference type="NCBI Taxonomy" id="156981"/>
    <lineage>
        <taxon>Bacteria</taxon>
        <taxon>Bacillati</taxon>
        <taxon>Actinomycetota</taxon>
        <taxon>Actinomycetes</taxon>
        <taxon>Micrococcales</taxon>
        <taxon>Cellulomonadaceae</taxon>
        <taxon>Cellulomonas</taxon>
    </lineage>
</organism>